<dbReference type="Gene3D" id="3.40.50.1000">
    <property type="entry name" value="HAD superfamily/HAD-like"/>
    <property type="match status" value="1"/>
</dbReference>
<dbReference type="PANTHER" id="PTHR19288">
    <property type="entry name" value="4-NITROPHENYLPHOSPHATASE-RELATED"/>
    <property type="match status" value="1"/>
</dbReference>
<dbReference type="InterPro" id="IPR010021">
    <property type="entry name" value="PGPP1/Gep4"/>
</dbReference>
<protein>
    <submittedName>
        <fullName evidence="1">Pyrophosphatase PpaX</fullName>
    </submittedName>
</protein>
<proteinExistence type="predicted"/>
<sequence>MLRPGYMFRSVADVTINFLKQNNIRGLIIDIDNTLAKHDHPVPAEGVEAWMDKLHQNGIQTVIISNNGYDRVRPFAEIFGVDYICDAKKPLPGSYKKAVAKMGLPKSQVAMVGDQLFTDTLGGNLAGVKTILVNPIDSSELRQIRFKRKLEDLIVKRVDD</sequence>
<dbReference type="CDD" id="cd16416">
    <property type="entry name" value="HAD_BsYqeG-like"/>
    <property type="match status" value="1"/>
</dbReference>
<dbReference type="NCBIfam" id="TIGR01668">
    <property type="entry name" value="YqeG_hyp_ppase"/>
    <property type="match status" value="1"/>
</dbReference>
<gene>
    <name evidence="1" type="ORF">SAMEA3545359_00972</name>
</gene>
<dbReference type="SUPFAM" id="SSF56784">
    <property type="entry name" value="HAD-like"/>
    <property type="match status" value="1"/>
</dbReference>
<dbReference type="InterPro" id="IPR023214">
    <property type="entry name" value="HAD_sf"/>
</dbReference>
<dbReference type="PANTHER" id="PTHR19288:SF25">
    <property type="entry name" value="PHOSPHATIDYLGLYCEROPHOSPHATASE GEP4, MITOCHONDRIAL"/>
    <property type="match status" value="1"/>
</dbReference>
<dbReference type="InterPro" id="IPR006549">
    <property type="entry name" value="HAD-SF_hydro_IIIA"/>
</dbReference>
<dbReference type="Pfam" id="PF00702">
    <property type="entry name" value="Hydrolase"/>
    <property type="match status" value="1"/>
</dbReference>
<reference evidence="1" key="1">
    <citation type="submission" date="2015-09" db="EMBL/GenBank/DDBJ databases">
        <authorList>
            <consortium name="Pathogen Informatics"/>
        </authorList>
    </citation>
    <scope>NUCLEOTIDE SEQUENCE</scope>
    <source>
        <strain evidence="1">2789STDY5834896</strain>
    </source>
</reference>
<dbReference type="InterPro" id="IPR036412">
    <property type="entry name" value="HAD-like_sf"/>
</dbReference>
<accession>A0A1C6HQV0</accession>
<name>A0A1C6HQV0_9FIRM</name>
<dbReference type="GO" id="GO:0005737">
    <property type="term" value="C:cytoplasm"/>
    <property type="evidence" value="ECO:0007669"/>
    <property type="project" value="TreeGrafter"/>
</dbReference>
<dbReference type="EMBL" id="FMHG01000001">
    <property type="protein sequence ID" value="SCJ59563.1"/>
    <property type="molecule type" value="Genomic_DNA"/>
</dbReference>
<dbReference type="NCBIfam" id="TIGR01662">
    <property type="entry name" value="HAD-SF-IIIA"/>
    <property type="match status" value="1"/>
</dbReference>
<dbReference type="GO" id="GO:0008962">
    <property type="term" value="F:phosphatidylglycerophosphatase activity"/>
    <property type="evidence" value="ECO:0007669"/>
    <property type="project" value="InterPro"/>
</dbReference>
<dbReference type="AlphaFoldDB" id="A0A1C6HQV0"/>
<evidence type="ECO:0000313" key="1">
    <source>
        <dbReference type="EMBL" id="SCJ59563.1"/>
    </source>
</evidence>
<organism evidence="1">
    <name type="scientific">uncultured Anaerotruncus sp</name>
    <dbReference type="NCBI Taxonomy" id="905011"/>
    <lineage>
        <taxon>Bacteria</taxon>
        <taxon>Bacillati</taxon>
        <taxon>Bacillota</taxon>
        <taxon>Clostridia</taxon>
        <taxon>Eubacteriales</taxon>
        <taxon>Oscillospiraceae</taxon>
        <taxon>Anaerotruncus</taxon>
        <taxon>environmental samples</taxon>
    </lineage>
</organism>